<dbReference type="InterPro" id="IPR025427">
    <property type="entry name" value="DUF4160"/>
</dbReference>
<name>A0A450WXE0_9GAMM</name>
<dbReference type="Pfam" id="PF13711">
    <property type="entry name" value="DUF4160"/>
    <property type="match status" value="1"/>
</dbReference>
<sequence>MVVANSRAKQNTLNPVKKVGVSAVNPDMMPQGSARSENHMPEISRFFGIIIGMFYDEHNPPHLDAEYAGEKAVFDFRGNVIKGDPKSRTATKLVREWIDMHVSELKNDWKLAGRNQQLNRIEPLT</sequence>
<protein>
    <recommendedName>
        <fullName evidence="2">DUF4160 domain-containing protein</fullName>
    </recommendedName>
</protein>
<evidence type="ECO:0008006" key="2">
    <source>
        <dbReference type="Google" id="ProtNLM"/>
    </source>
</evidence>
<organism evidence="1">
    <name type="scientific">Candidatus Kentrum sp. LFY</name>
    <dbReference type="NCBI Taxonomy" id="2126342"/>
    <lineage>
        <taxon>Bacteria</taxon>
        <taxon>Pseudomonadati</taxon>
        <taxon>Pseudomonadota</taxon>
        <taxon>Gammaproteobacteria</taxon>
        <taxon>Candidatus Kentrum</taxon>
    </lineage>
</organism>
<dbReference type="AlphaFoldDB" id="A0A450WXE0"/>
<gene>
    <name evidence="1" type="ORF">BECKLFY1418C_GA0070996_11007</name>
</gene>
<reference evidence="1" key="1">
    <citation type="submission" date="2019-02" db="EMBL/GenBank/DDBJ databases">
        <authorList>
            <person name="Gruber-Vodicka R. H."/>
            <person name="Seah K. B. B."/>
        </authorList>
    </citation>
    <scope>NUCLEOTIDE SEQUENCE</scope>
    <source>
        <strain evidence="1">BECK_BY7</strain>
    </source>
</reference>
<dbReference type="EMBL" id="CAADFN010000100">
    <property type="protein sequence ID" value="VFK21704.1"/>
    <property type="molecule type" value="Genomic_DNA"/>
</dbReference>
<accession>A0A450WXE0</accession>
<evidence type="ECO:0000313" key="1">
    <source>
        <dbReference type="EMBL" id="VFK21704.1"/>
    </source>
</evidence>
<proteinExistence type="predicted"/>